<feature type="region of interest" description="Disordered" evidence="1">
    <location>
        <begin position="1"/>
        <end position="41"/>
    </location>
</feature>
<dbReference type="Proteomes" id="UP000653480">
    <property type="component" value="Unassembled WGS sequence"/>
</dbReference>
<evidence type="ECO:0000313" key="2">
    <source>
        <dbReference type="EMBL" id="GGN99146.1"/>
    </source>
</evidence>
<dbReference type="EMBL" id="BMMN01000001">
    <property type="protein sequence ID" value="GGN99146.1"/>
    <property type="molecule type" value="Genomic_DNA"/>
</dbReference>
<comment type="caution">
    <text evidence="2">The sequence shown here is derived from an EMBL/GenBank/DDBJ whole genome shotgun (WGS) entry which is preliminary data.</text>
</comment>
<organism evidence="2 3">
    <name type="scientific">Microbispora bryophytorum</name>
    <dbReference type="NCBI Taxonomy" id="1460882"/>
    <lineage>
        <taxon>Bacteria</taxon>
        <taxon>Bacillati</taxon>
        <taxon>Actinomycetota</taxon>
        <taxon>Actinomycetes</taxon>
        <taxon>Streptosporangiales</taxon>
        <taxon>Streptosporangiaceae</taxon>
        <taxon>Microbispora</taxon>
    </lineage>
</organism>
<keyword evidence="3" id="KW-1185">Reference proteome</keyword>
<reference evidence="2" key="2">
    <citation type="submission" date="2020-09" db="EMBL/GenBank/DDBJ databases">
        <authorList>
            <person name="Sun Q."/>
            <person name="Zhou Y."/>
        </authorList>
    </citation>
    <scope>NUCLEOTIDE SEQUENCE</scope>
    <source>
        <strain evidence="2">CGMCC 4.7138</strain>
    </source>
</reference>
<name>A0A8H9LB42_9ACTN</name>
<gene>
    <name evidence="2" type="ORF">GCM10011574_04470</name>
</gene>
<dbReference type="AlphaFoldDB" id="A0A8H9LB42"/>
<protein>
    <submittedName>
        <fullName evidence="2">Uncharacterized protein</fullName>
    </submittedName>
</protein>
<accession>A0A8H9LB42</accession>
<feature type="compositionally biased region" description="Basic and acidic residues" evidence="1">
    <location>
        <begin position="22"/>
        <end position="35"/>
    </location>
</feature>
<evidence type="ECO:0000313" key="3">
    <source>
        <dbReference type="Proteomes" id="UP000653480"/>
    </source>
</evidence>
<evidence type="ECO:0000256" key="1">
    <source>
        <dbReference type="SAM" id="MobiDB-lite"/>
    </source>
</evidence>
<sequence>MSITTGNDRKTLPAIKLPMAKNDGRGHRHEGEKPGNRLPGLRGLDLRVDQLRLVADVTRRDLLGHSENALGGSRKYRLVPGEHLRGRQRALEESFQDELTGLGLFYFEALSHRRSLCY</sequence>
<reference evidence="2" key="1">
    <citation type="journal article" date="2014" name="Int. J. Syst. Evol. Microbiol.">
        <title>Complete genome sequence of Corynebacterium casei LMG S-19264T (=DSM 44701T), isolated from a smear-ripened cheese.</title>
        <authorList>
            <consortium name="US DOE Joint Genome Institute (JGI-PGF)"/>
            <person name="Walter F."/>
            <person name="Albersmeier A."/>
            <person name="Kalinowski J."/>
            <person name="Ruckert C."/>
        </authorList>
    </citation>
    <scope>NUCLEOTIDE SEQUENCE</scope>
    <source>
        <strain evidence="2">CGMCC 4.7138</strain>
    </source>
</reference>
<proteinExistence type="predicted"/>